<dbReference type="SUPFAM" id="SSF110710">
    <property type="entry name" value="TTHA0583/YokD-like"/>
    <property type="match status" value="1"/>
</dbReference>
<sequence length="181" mass="19897">MIAEDLEQVINQWLETSILQKDEIVVIGCSTSEVAGKPIGTNGSMEIAENLYEQMTNLQKQTGIHLAFQCCEHLNRSLVVDRQTMKQYNLEEVAVVPVPQAGGSMATYAYKCMQDPVVVEKISAHAGIDIGETMIGMHLKAVAVPLKLKQRTVGHARIRVARTRPKLIGGHRASYGENPSN</sequence>
<dbReference type="RefSeq" id="WP_256707836.1">
    <property type="nucleotide sequence ID" value="NZ_CP101914.1"/>
</dbReference>
<organism evidence="2 3">
    <name type="scientific">Oceanobacillus jeddahense</name>
    <dbReference type="NCBI Taxonomy" id="1462527"/>
    <lineage>
        <taxon>Bacteria</taxon>
        <taxon>Bacillati</taxon>
        <taxon>Bacillota</taxon>
        <taxon>Bacilli</taxon>
        <taxon>Bacillales</taxon>
        <taxon>Bacillaceae</taxon>
        <taxon>Oceanobacillus</taxon>
    </lineage>
</organism>
<name>A0ABY5JUR8_9BACI</name>
<dbReference type="Proteomes" id="UP001059773">
    <property type="component" value="Chromosome"/>
</dbReference>
<dbReference type="HAMAP" id="MF_00800">
    <property type="entry name" value="UPF0340"/>
    <property type="match status" value="1"/>
</dbReference>
<gene>
    <name evidence="2" type="ORF">NP439_21695</name>
</gene>
<dbReference type="EMBL" id="CP101914">
    <property type="protein sequence ID" value="UUI02617.1"/>
    <property type="molecule type" value="Genomic_DNA"/>
</dbReference>
<dbReference type="PIRSF" id="PIRSF007510">
    <property type="entry name" value="UCP007510"/>
    <property type="match status" value="1"/>
</dbReference>
<dbReference type="NCBIfam" id="TIGR01440">
    <property type="entry name" value="TIGR01440 family protein"/>
    <property type="match status" value="1"/>
</dbReference>
<evidence type="ECO:0000313" key="2">
    <source>
        <dbReference type="EMBL" id="UUI02617.1"/>
    </source>
</evidence>
<dbReference type="InterPro" id="IPR006340">
    <property type="entry name" value="DUF436"/>
</dbReference>
<protein>
    <recommendedName>
        <fullName evidence="1">UPF0340 protein NP439_21695</fullName>
    </recommendedName>
</protein>
<evidence type="ECO:0000313" key="3">
    <source>
        <dbReference type="Proteomes" id="UP001059773"/>
    </source>
</evidence>
<dbReference type="Pfam" id="PF04260">
    <property type="entry name" value="DUF436"/>
    <property type="match status" value="1"/>
</dbReference>
<evidence type="ECO:0000256" key="1">
    <source>
        <dbReference type="HAMAP-Rule" id="MF_00800"/>
    </source>
</evidence>
<reference evidence="2" key="1">
    <citation type="submission" date="2022-07" db="EMBL/GenBank/DDBJ databases">
        <title>FELIX.</title>
        <authorList>
            <person name="Wan K.H."/>
            <person name="Park S."/>
            <person name="Lawrence Q."/>
            <person name="Eichenberger J.P."/>
            <person name="Booth B.W."/>
            <person name="Piaggio A.J."/>
            <person name="Chandler J.C."/>
            <person name="Franklin A.B."/>
            <person name="Celniker S.E."/>
        </authorList>
    </citation>
    <scope>NUCLEOTIDE SEQUENCE</scope>
    <source>
        <strain evidence="2">QA-1986 374</strain>
    </source>
</reference>
<dbReference type="InterPro" id="IPR028345">
    <property type="entry name" value="Antibiotic_NAT-like"/>
</dbReference>
<keyword evidence="3" id="KW-1185">Reference proteome</keyword>
<proteinExistence type="inferred from homology"/>
<accession>A0ABY5JUR8</accession>
<dbReference type="Gene3D" id="3.40.50.10360">
    <property type="entry name" value="Hypothetical protein TT1679"/>
    <property type="match status" value="1"/>
</dbReference>
<comment type="similarity">
    <text evidence="1">Belongs to the UPF0340 family.</text>
</comment>